<proteinExistence type="predicted"/>
<keyword evidence="2" id="KW-1185">Reference proteome</keyword>
<protein>
    <submittedName>
        <fullName evidence="1">Thioredoxin</fullName>
    </submittedName>
</protein>
<sequence>MVDRTKQIEIFLFINPISKASLKMEEEVLKFVNAYEENTQITIYPYHNTQTLYRYMKKNDLSTEMAVWNKLYNESFHLSLAFIAATIQGKKKGREFLLAIQRKMIIQKRALSKELLIESAEQVDLDMEMFLFDFHSPFVQHLFDLDQVASCATGATDTPSCLLVITGEEKKATLIERFVTAEDLYQMV</sequence>
<dbReference type="OrthoDB" id="2156137at2"/>
<dbReference type="InterPro" id="IPR036249">
    <property type="entry name" value="Thioredoxin-like_sf"/>
</dbReference>
<dbReference type="EMBL" id="FNJW01000008">
    <property type="protein sequence ID" value="SDQ46077.1"/>
    <property type="molecule type" value="Genomic_DNA"/>
</dbReference>
<organism evidence="1 2">
    <name type="scientific">Carnobacterium viridans</name>
    <dbReference type="NCBI Taxonomy" id="174587"/>
    <lineage>
        <taxon>Bacteria</taxon>
        <taxon>Bacillati</taxon>
        <taxon>Bacillota</taxon>
        <taxon>Bacilli</taxon>
        <taxon>Lactobacillales</taxon>
        <taxon>Carnobacteriaceae</taxon>
        <taxon>Carnobacterium</taxon>
    </lineage>
</organism>
<dbReference type="SUPFAM" id="SSF52833">
    <property type="entry name" value="Thioredoxin-like"/>
    <property type="match status" value="1"/>
</dbReference>
<dbReference type="AlphaFoldDB" id="A0A1H1B2E1"/>
<dbReference type="Proteomes" id="UP000199481">
    <property type="component" value="Unassembled WGS sequence"/>
</dbReference>
<evidence type="ECO:0000313" key="2">
    <source>
        <dbReference type="Proteomes" id="UP000199481"/>
    </source>
</evidence>
<dbReference type="Gene3D" id="3.40.30.10">
    <property type="entry name" value="Glutaredoxin"/>
    <property type="match status" value="1"/>
</dbReference>
<gene>
    <name evidence="1" type="ORF">SAMN04487752_2389</name>
</gene>
<dbReference type="RefSeq" id="WP_035021673.1">
    <property type="nucleotide sequence ID" value="NZ_CP084916.1"/>
</dbReference>
<reference evidence="2" key="1">
    <citation type="submission" date="2016-10" db="EMBL/GenBank/DDBJ databases">
        <authorList>
            <person name="Varghese N."/>
            <person name="Submissions S."/>
        </authorList>
    </citation>
    <scope>NUCLEOTIDE SEQUENCE [LARGE SCALE GENOMIC DNA]</scope>
    <source>
        <strain evidence="2">MPL-11</strain>
    </source>
</reference>
<name>A0A1H1B2E1_9LACT</name>
<accession>A0A1H1B2E1</accession>
<dbReference type="Pfam" id="PF13743">
    <property type="entry name" value="Thioredoxin_5"/>
    <property type="match status" value="1"/>
</dbReference>
<evidence type="ECO:0000313" key="1">
    <source>
        <dbReference type="EMBL" id="SDQ46077.1"/>
    </source>
</evidence>